<keyword evidence="5" id="KW-1185">Reference proteome</keyword>
<evidence type="ECO:0000259" key="3">
    <source>
        <dbReference type="PROSITE" id="PS51352"/>
    </source>
</evidence>
<dbReference type="PANTHER" id="PTHR45663:SF11">
    <property type="entry name" value="GEO12009P1"/>
    <property type="match status" value="1"/>
</dbReference>
<organism evidence="4 5">
    <name type="scientific">Romeriopsis navalis LEGE 11480</name>
    <dbReference type="NCBI Taxonomy" id="2777977"/>
    <lineage>
        <taxon>Bacteria</taxon>
        <taxon>Bacillati</taxon>
        <taxon>Cyanobacteriota</taxon>
        <taxon>Cyanophyceae</taxon>
        <taxon>Leptolyngbyales</taxon>
        <taxon>Leptolyngbyaceae</taxon>
        <taxon>Romeriopsis</taxon>
        <taxon>Romeriopsis navalis</taxon>
    </lineage>
</organism>
<evidence type="ECO:0000256" key="2">
    <source>
        <dbReference type="ARBA" id="ARBA00023284"/>
    </source>
</evidence>
<dbReference type="Proteomes" id="UP000625316">
    <property type="component" value="Unassembled WGS sequence"/>
</dbReference>
<dbReference type="PROSITE" id="PS51352">
    <property type="entry name" value="THIOREDOXIN_2"/>
    <property type="match status" value="1"/>
</dbReference>
<evidence type="ECO:0000313" key="4">
    <source>
        <dbReference type="EMBL" id="MBE9028976.1"/>
    </source>
</evidence>
<dbReference type="CDD" id="cd02947">
    <property type="entry name" value="TRX_family"/>
    <property type="match status" value="1"/>
</dbReference>
<dbReference type="PANTHER" id="PTHR45663">
    <property type="entry name" value="GEO12009P1"/>
    <property type="match status" value="1"/>
</dbReference>
<evidence type="ECO:0000313" key="5">
    <source>
        <dbReference type="Proteomes" id="UP000625316"/>
    </source>
</evidence>
<dbReference type="PRINTS" id="PR00421">
    <property type="entry name" value="THIOREDOXIN"/>
</dbReference>
<gene>
    <name evidence="4" type="ORF">IQ266_04260</name>
</gene>
<sequence length="116" mass="12979">MTSVVDEQAFSREVLESSTPVLVHFWAPWCGVCRMIEPVLETLVRAPGAQLKLVGVNADENLKLASDYRITNLPTVMLIKEGKVLYRFDQLDRRDQILPLLKGLLPGAGSKMELID</sequence>
<reference evidence="4" key="1">
    <citation type="submission" date="2020-10" db="EMBL/GenBank/DDBJ databases">
        <authorList>
            <person name="Castelo-Branco R."/>
            <person name="Eusebio N."/>
            <person name="Adriana R."/>
            <person name="Vieira A."/>
            <person name="Brugerolle De Fraissinette N."/>
            <person name="Rezende De Castro R."/>
            <person name="Schneider M.P."/>
            <person name="Vasconcelos V."/>
            <person name="Leao P.N."/>
        </authorList>
    </citation>
    <scope>NUCLEOTIDE SEQUENCE</scope>
    <source>
        <strain evidence="4">LEGE 11480</strain>
    </source>
</reference>
<protein>
    <submittedName>
        <fullName evidence="4">Thioredoxin family protein</fullName>
    </submittedName>
</protein>
<dbReference type="GO" id="GO:0015035">
    <property type="term" value="F:protein-disulfide reductase activity"/>
    <property type="evidence" value="ECO:0007669"/>
    <property type="project" value="TreeGrafter"/>
</dbReference>
<comment type="caution">
    <text evidence="4">The sequence shown here is derived from an EMBL/GenBank/DDBJ whole genome shotgun (WGS) entry which is preliminary data.</text>
</comment>
<dbReference type="EMBL" id="JADEXQ010000009">
    <property type="protein sequence ID" value="MBE9028976.1"/>
    <property type="molecule type" value="Genomic_DNA"/>
</dbReference>
<dbReference type="SUPFAM" id="SSF52833">
    <property type="entry name" value="Thioredoxin-like"/>
    <property type="match status" value="1"/>
</dbReference>
<dbReference type="GO" id="GO:0045454">
    <property type="term" value="P:cell redox homeostasis"/>
    <property type="evidence" value="ECO:0007669"/>
    <property type="project" value="TreeGrafter"/>
</dbReference>
<dbReference type="Gene3D" id="3.40.30.10">
    <property type="entry name" value="Glutaredoxin"/>
    <property type="match status" value="1"/>
</dbReference>
<evidence type="ECO:0000256" key="1">
    <source>
        <dbReference type="ARBA" id="ARBA00008987"/>
    </source>
</evidence>
<feature type="domain" description="Thioredoxin" evidence="3">
    <location>
        <begin position="1"/>
        <end position="106"/>
    </location>
</feature>
<dbReference type="InterPro" id="IPR036249">
    <property type="entry name" value="Thioredoxin-like_sf"/>
</dbReference>
<comment type="similarity">
    <text evidence="1">Belongs to the thioredoxin family.</text>
</comment>
<dbReference type="GO" id="GO:0005829">
    <property type="term" value="C:cytosol"/>
    <property type="evidence" value="ECO:0007669"/>
    <property type="project" value="TreeGrafter"/>
</dbReference>
<accession>A0A928VLS8</accession>
<dbReference type="Pfam" id="PF00085">
    <property type="entry name" value="Thioredoxin"/>
    <property type="match status" value="1"/>
</dbReference>
<name>A0A928VLS8_9CYAN</name>
<keyword evidence="2" id="KW-0676">Redox-active center</keyword>
<dbReference type="AlphaFoldDB" id="A0A928VLS8"/>
<proteinExistence type="inferred from homology"/>
<dbReference type="RefSeq" id="WP_264323797.1">
    <property type="nucleotide sequence ID" value="NZ_JADEXQ010000009.1"/>
</dbReference>
<dbReference type="InterPro" id="IPR013766">
    <property type="entry name" value="Thioredoxin_domain"/>
</dbReference>